<proteinExistence type="predicted"/>
<reference evidence="1 2" key="1">
    <citation type="journal article" date="2019" name="Int. J. Syst. Evol. Microbiol.">
        <title>The Global Catalogue of Microorganisms (GCM) 10K type strain sequencing project: providing services to taxonomists for standard genome sequencing and annotation.</title>
        <authorList>
            <consortium name="The Broad Institute Genomics Platform"/>
            <consortium name="The Broad Institute Genome Sequencing Center for Infectious Disease"/>
            <person name="Wu L."/>
            <person name="Ma J."/>
        </authorList>
    </citation>
    <scope>NUCLEOTIDE SEQUENCE [LARGE SCALE GENOMIC DNA]</scope>
    <source>
        <strain evidence="1 2">JCM 4565</strain>
    </source>
</reference>
<name>A0ABN0WKB4_9ACTN</name>
<dbReference type="EMBL" id="BAAABW010000008">
    <property type="protein sequence ID" value="GAA0339906.1"/>
    <property type="molecule type" value="Genomic_DNA"/>
</dbReference>
<dbReference type="Proteomes" id="UP001500063">
    <property type="component" value="Unassembled WGS sequence"/>
</dbReference>
<protein>
    <submittedName>
        <fullName evidence="1">Uncharacterized protein</fullName>
    </submittedName>
</protein>
<evidence type="ECO:0000313" key="2">
    <source>
        <dbReference type="Proteomes" id="UP001500063"/>
    </source>
</evidence>
<comment type="caution">
    <text evidence="1">The sequence shown here is derived from an EMBL/GenBank/DDBJ whole genome shotgun (WGS) entry which is preliminary data.</text>
</comment>
<accession>A0ABN0WKB4</accession>
<gene>
    <name evidence="1" type="ORF">GCM10010319_14930</name>
</gene>
<sequence>MTTAPAEPSRAGSGTVRASVVSTMTTMARDLMPVHLRGARPAVRPLCDHPVPPRARALLGLRQMGAPRM</sequence>
<evidence type="ECO:0000313" key="1">
    <source>
        <dbReference type="EMBL" id="GAA0339906.1"/>
    </source>
</evidence>
<keyword evidence="2" id="KW-1185">Reference proteome</keyword>
<organism evidence="1 2">
    <name type="scientific">Streptomyces blastmyceticus</name>
    <dbReference type="NCBI Taxonomy" id="68180"/>
    <lineage>
        <taxon>Bacteria</taxon>
        <taxon>Bacillati</taxon>
        <taxon>Actinomycetota</taxon>
        <taxon>Actinomycetes</taxon>
        <taxon>Kitasatosporales</taxon>
        <taxon>Streptomycetaceae</taxon>
        <taxon>Streptomyces</taxon>
    </lineage>
</organism>